<evidence type="ECO:0000256" key="2">
    <source>
        <dbReference type="SAM" id="MobiDB-lite"/>
    </source>
</evidence>
<comment type="similarity">
    <text evidence="1">Belongs to the TonB-dependent receptor family.</text>
</comment>
<comment type="caution">
    <text evidence="4">The sequence shown here is derived from an EMBL/GenBank/DDBJ whole genome shotgun (WGS) entry which is preliminary data.</text>
</comment>
<dbReference type="OrthoDB" id="9766643at2"/>
<name>A0A347VU18_9HELI</name>
<keyword evidence="5" id="KW-1185">Reference proteome</keyword>
<keyword evidence="1" id="KW-0472">Membrane</keyword>
<dbReference type="PROSITE" id="PS52016">
    <property type="entry name" value="TONB_DEPENDENT_REC_3"/>
    <property type="match status" value="1"/>
</dbReference>
<keyword evidence="1" id="KW-1134">Transmembrane beta strand</keyword>
<dbReference type="Proteomes" id="UP000029714">
    <property type="component" value="Unassembled WGS sequence"/>
</dbReference>
<reference evidence="4 5" key="2">
    <citation type="journal article" date="2016" name="Infect. Immun.">
        <title>Helicobacter saguini, a Novel Helicobacter Isolated from Cotton-Top Tamarins with Ulcerative Colitis, Has Proinflammatory Properties and Induces Typhlocolitis and Dysplasia in Gnotobiotic IL-10-/- Mice.</title>
        <authorList>
            <person name="Shen Z."/>
            <person name="Mannion A."/>
            <person name="Whary M.T."/>
            <person name="Muthupalani S."/>
            <person name="Sheh A."/>
            <person name="Feng Y."/>
            <person name="Gong G."/>
            <person name="Vandamme P."/>
            <person name="Holcombe H.R."/>
            <person name="Paster B.J."/>
            <person name="Fox J.G."/>
        </authorList>
    </citation>
    <scope>NUCLEOTIDE SEQUENCE [LARGE SCALE GENOMIC DNA]</scope>
    <source>
        <strain evidence="4 5">MIT 97-6194</strain>
    </source>
</reference>
<comment type="subcellular location">
    <subcellularLocation>
        <location evidence="1">Cell outer membrane</location>
        <topology evidence="1">Multi-pass membrane protein</topology>
    </subcellularLocation>
</comment>
<evidence type="ECO:0000313" key="5">
    <source>
        <dbReference type="Proteomes" id="UP000029714"/>
    </source>
</evidence>
<reference evidence="3 6" key="4">
    <citation type="submission" date="2019-12" db="EMBL/GenBank/DDBJ databases">
        <title>Multi-Generational Helicobacter saguini Isolates.</title>
        <authorList>
            <person name="Mannion A."/>
            <person name="Shen Z."/>
            <person name="Fox J.G."/>
        </authorList>
    </citation>
    <scope>NUCLEOTIDE SEQUENCE [LARGE SCALE GENOMIC DNA]</scope>
    <source>
        <strain evidence="3">16-048</strain>
        <strain evidence="6">16-048 (F4)</strain>
    </source>
</reference>
<dbReference type="GO" id="GO:0009279">
    <property type="term" value="C:cell outer membrane"/>
    <property type="evidence" value="ECO:0007669"/>
    <property type="project" value="UniProtKB-SubCell"/>
</dbReference>
<evidence type="ECO:0000313" key="4">
    <source>
        <dbReference type="EMBL" id="TLD95351.1"/>
    </source>
</evidence>
<dbReference type="AlphaFoldDB" id="A0A347VU18"/>
<reference evidence="4" key="3">
    <citation type="submission" date="2018-04" db="EMBL/GenBank/DDBJ databases">
        <authorList>
            <person name="Sheh A."/>
            <person name="Shen Z."/>
            <person name="Mannion A.J."/>
            <person name="Fox J.G."/>
        </authorList>
    </citation>
    <scope>NUCLEOTIDE SEQUENCE</scope>
    <source>
        <strain evidence="4">MIT 97-6194</strain>
    </source>
</reference>
<evidence type="ECO:0000256" key="1">
    <source>
        <dbReference type="PROSITE-ProRule" id="PRU01360"/>
    </source>
</evidence>
<accession>A0A347VU18</accession>
<dbReference type="InterPro" id="IPR039426">
    <property type="entry name" value="TonB-dep_rcpt-like"/>
</dbReference>
<dbReference type="SUPFAM" id="SSF56935">
    <property type="entry name" value="Porins"/>
    <property type="match status" value="1"/>
</dbReference>
<gene>
    <name evidence="3" type="ORF">DCO61_09770</name>
    <name evidence="4" type="ORF">LS64_002430</name>
</gene>
<keyword evidence="1" id="KW-0812">Transmembrane</keyword>
<proteinExistence type="inferred from homology"/>
<reference evidence="4 5" key="1">
    <citation type="journal article" date="2014" name="Genome Announc.">
        <title>Draft genome sequences of eight enterohepatic helicobacter species isolated from both laboratory and wild rodents.</title>
        <authorList>
            <person name="Sheh A."/>
            <person name="Shen Z."/>
            <person name="Fox J.G."/>
        </authorList>
    </citation>
    <scope>NUCLEOTIDE SEQUENCE [LARGE SCALE GENOMIC DNA]</scope>
    <source>
        <strain evidence="4 5">MIT 97-6194</strain>
    </source>
</reference>
<dbReference type="Proteomes" id="UP000477070">
    <property type="component" value="Unassembled WGS sequence"/>
</dbReference>
<keyword evidence="1" id="KW-0998">Cell outer membrane</keyword>
<keyword evidence="1" id="KW-0813">Transport</keyword>
<evidence type="ECO:0000313" key="3">
    <source>
        <dbReference type="EMBL" id="MWV70280.1"/>
    </source>
</evidence>
<sequence>MAFVDKKDFIESSLLDSNKFIESSLTPTHRLTNKKDSIESKNLNAAHRPFSDKILTLADNQTQSIKSKKVDSKVLVLADNESIESNSLSPIHRPTSKGDSIESNSLNVVRHPFNDKILILADNQSIESNSQDSNTTQTTATSTKDSNNNDIESYKLNAIVATTNSIIGTYQGSNNLKSQLLDSNPSGNGDITSILRILPNVQYDTQQNKSTTPGEIDTANISISGGLYYQNNFQLDGFNMNNDLDPAGSQASNPVAANAMPGRSQGLNVDTSILESINVQDSNISAAYGGFTGGVVEANTKKATKKFGANVSYQITQGDATLDKASMTNYHLYNASDSDYANFLNSSSASNQPKFIKHLFKSSFESRFSQNAGIVLSFTTTQSFIPLNTYNSVAQAQNSTMEITKTQKRQSYNFYLKGHYDIGESLRLELNYGYLPQYNEYFIANTKDSSFDMLSGGHQLGLKSFWDNALGELKTQFSFNYMDNSRTNSAVNMKGWRLSADKNWSPALGSASEGGYGNVDSKQITFNLKSSQEFSRIELGFWENRFNAGVELGYVNAFYERYQDTIFSGSAFTRPLAAGQVCDSSQTWGEWCSNSPVYTDSMTGGTLTQWQNNNGQYMYRATIYKAGKIDISNFSLGAFIEDSMRFDLGLNGGEINSRLGLRLDYDTYMNKATLAPRLAISYEAPWNVRDVTKNFATQFTFGYNRYYGRNLFAFGLMDGRSALERTITNRAYNQNWEDAAYTQNKNDTNFKQIKVPYSDELMAGFVQRVYMFDISAKYIHRFGRDEIRRMCQAPDGSFSTLNCTSNVNLPTINTSILRFVYANEGISETDVVTLSIQNNRVIDTFGIKHQYLFAFDWTNVIRNYQDYAENMTLDSVNNEIISWNGQFIRYADRPATNFVRPYTIRLNTTHTYRIYNTNIIWNNFFRFRSGYTAMASVSGANRDTYNGVPVSTFRPLDVKGAFTWDMRIGFEVDVWNKNILYVNLDIYNVLDSQNLSIAQVTSVNGGSVSISSLPFYEIGRQFWLQVGYKF</sequence>
<organism evidence="4 5">
    <name type="scientific">Helicobacter saguini</name>
    <dbReference type="NCBI Taxonomy" id="1548018"/>
    <lineage>
        <taxon>Bacteria</taxon>
        <taxon>Pseudomonadati</taxon>
        <taxon>Campylobacterota</taxon>
        <taxon>Epsilonproteobacteria</taxon>
        <taxon>Campylobacterales</taxon>
        <taxon>Helicobacteraceae</taxon>
        <taxon>Helicobacter</taxon>
    </lineage>
</organism>
<dbReference type="STRING" id="1548018.LS64_01400"/>
<feature type="compositionally biased region" description="Low complexity" evidence="2">
    <location>
        <begin position="128"/>
        <end position="146"/>
    </location>
</feature>
<dbReference type="EMBL" id="QBIU01000002">
    <property type="protein sequence ID" value="MWV70280.1"/>
    <property type="molecule type" value="Genomic_DNA"/>
</dbReference>
<protein>
    <submittedName>
        <fullName evidence="3 4">TonB-dependent receptor</fullName>
    </submittedName>
</protein>
<dbReference type="EMBL" id="JRMP02000003">
    <property type="protein sequence ID" value="TLD95351.1"/>
    <property type="molecule type" value="Genomic_DNA"/>
</dbReference>
<feature type="region of interest" description="Disordered" evidence="2">
    <location>
        <begin position="124"/>
        <end position="149"/>
    </location>
</feature>
<evidence type="ECO:0000313" key="6">
    <source>
        <dbReference type="Proteomes" id="UP000477070"/>
    </source>
</evidence>
<keyword evidence="4" id="KW-0675">Receptor</keyword>